<comment type="caution">
    <text evidence="2">The sequence shown here is derived from an EMBL/GenBank/DDBJ whole genome shotgun (WGS) entry which is preliminary data.</text>
</comment>
<feature type="transmembrane region" description="Helical" evidence="1">
    <location>
        <begin position="166"/>
        <end position="191"/>
    </location>
</feature>
<dbReference type="Proteomes" id="UP001177023">
    <property type="component" value="Unassembled WGS sequence"/>
</dbReference>
<dbReference type="AlphaFoldDB" id="A0AA36DJ55"/>
<name>A0AA36DJ55_9BILA</name>
<protein>
    <submittedName>
        <fullName evidence="2">Uncharacterized protein</fullName>
    </submittedName>
</protein>
<feature type="transmembrane region" description="Helical" evidence="1">
    <location>
        <begin position="203"/>
        <end position="223"/>
    </location>
</feature>
<dbReference type="EMBL" id="CATQJA010002710">
    <property type="protein sequence ID" value="CAJ0587341.1"/>
    <property type="molecule type" value="Genomic_DNA"/>
</dbReference>
<feature type="non-terminal residue" evidence="2">
    <location>
        <position position="1"/>
    </location>
</feature>
<keyword evidence="3" id="KW-1185">Reference proteome</keyword>
<feature type="transmembrane region" description="Helical" evidence="1">
    <location>
        <begin position="12"/>
        <end position="30"/>
    </location>
</feature>
<sequence length="259" mass="29108">MFAEIVFAIESSLMMVVLGHHFCHMYQFLFAKKYRGHIQIPILVFMLLSCSIVLIVDLIILNPIFFFSGGGLALNWIRFITASPLPALFAMCTCLYLVSACTFAATVWTCFRTLGIIRRRQTAQVGAPRPFLYIWLPGYLVPCLPYVWAIMKAFELSEKMAWLRPYYVIFCAIGVNFLSGMLYTYFLFAYGQGERYAWMHAPLFTLFVGAYASALPILAIAFGRPHKQSTGGRVIQVSAGTMSAHSQSERASTNAPSKL</sequence>
<evidence type="ECO:0000256" key="1">
    <source>
        <dbReference type="SAM" id="Phobius"/>
    </source>
</evidence>
<organism evidence="2 3">
    <name type="scientific">Mesorhabditis spiculigera</name>
    <dbReference type="NCBI Taxonomy" id="96644"/>
    <lineage>
        <taxon>Eukaryota</taxon>
        <taxon>Metazoa</taxon>
        <taxon>Ecdysozoa</taxon>
        <taxon>Nematoda</taxon>
        <taxon>Chromadorea</taxon>
        <taxon>Rhabditida</taxon>
        <taxon>Rhabditina</taxon>
        <taxon>Rhabditomorpha</taxon>
        <taxon>Rhabditoidea</taxon>
        <taxon>Rhabditidae</taxon>
        <taxon>Mesorhabditinae</taxon>
        <taxon>Mesorhabditis</taxon>
    </lineage>
</organism>
<reference evidence="2" key="1">
    <citation type="submission" date="2023-06" db="EMBL/GenBank/DDBJ databases">
        <authorList>
            <person name="Delattre M."/>
        </authorList>
    </citation>
    <scope>NUCLEOTIDE SEQUENCE</scope>
    <source>
        <strain evidence="2">AF72</strain>
    </source>
</reference>
<proteinExistence type="predicted"/>
<feature type="transmembrane region" description="Helical" evidence="1">
    <location>
        <begin position="132"/>
        <end position="154"/>
    </location>
</feature>
<gene>
    <name evidence="2" type="ORF">MSPICULIGERA_LOCUS25314</name>
</gene>
<keyword evidence="1" id="KW-0812">Transmembrane</keyword>
<evidence type="ECO:0000313" key="2">
    <source>
        <dbReference type="EMBL" id="CAJ0587341.1"/>
    </source>
</evidence>
<keyword evidence="1" id="KW-0472">Membrane</keyword>
<accession>A0AA36DJ55</accession>
<evidence type="ECO:0000313" key="3">
    <source>
        <dbReference type="Proteomes" id="UP001177023"/>
    </source>
</evidence>
<feature type="transmembrane region" description="Helical" evidence="1">
    <location>
        <begin position="42"/>
        <end position="67"/>
    </location>
</feature>
<keyword evidence="1" id="KW-1133">Transmembrane helix</keyword>
<feature type="transmembrane region" description="Helical" evidence="1">
    <location>
        <begin position="87"/>
        <end position="111"/>
    </location>
</feature>